<reference evidence="1" key="1">
    <citation type="submission" date="2020-06" db="EMBL/GenBank/DDBJ databases">
        <authorList>
            <person name="Li T."/>
            <person name="Hu X."/>
            <person name="Zhang T."/>
            <person name="Song X."/>
            <person name="Zhang H."/>
            <person name="Dai N."/>
            <person name="Sheng W."/>
            <person name="Hou X."/>
            <person name="Wei L."/>
        </authorList>
    </citation>
    <scope>NUCLEOTIDE SEQUENCE</scope>
    <source>
        <strain evidence="1">G02</strain>
        <tissue evidence="1">Leaf</tissue>
    </source>
</reference>
<dbReference type="EMBL" id="JACGWJ010000013">
    <property type="protein sequence ID" value="KAL0377738.1"/>
    <property type="molecule type" value="Genomic_DNA"/>
</dbReference>
<evidence type="ECO:0008006" key="2">
    <source>
        <dbReference type="Google" id="ProtNLM"/>
    </source>
</evidence>
<proteinExistence type="predicted"/>
<protein>
    <recommendedName>
        <fullName evidence="2">Cleavage/polyadenylation specificity factor A subunit N-terminal domain-containing protein</fullName>
    </recommendedName>
</protein>
<sequence>SWKCEINPRYITYSKKQHLFIIVYQFMGAANEVVLYWENTDPQFANSKITTVKGGADAAFIGPNENQFVILDEDKTALSLYMLPGAASQESLGKNGTVHENPSVEPEVASFKGPVQFMFESEVDRIFSTPLESTVMFASHGDQIGLGKLILGYRLPSADGHYISTKAEGRCACLLTSLQDVARTNFVLLLYWLRETYKWRILEGPPCLLKKLARCCQTSFILLFELIVALLAEKRINGGYA</sequence>
<dbReference type="AlphaFoldDB" id="A0AAW2RD82"/>
<organism evidence="1">
    <name type="scientific">Sesamum radiatum</name>
    <name type="common">Black benniseed</name>
    <dbReference type="NCBI Taxonomy" id="300843"/>
    <lineage>
        <taxon>Eukaryota</taxon>
        <taxon>Viridiplantae</taxon>
        <taxon>Streptophyta</taxon>
        <taxon>Embryophyta</taxon>
        <taxon>Tracheophyta</taxon>
        <taxon>Spermatophyta</taxon>
        <taxon>Magnoliopsida</taxon>
        <taxon>eudicotyledons</taxon>
        <taxon>Gunneridae</taxon>
        <taxon>Pentapetalae</taxon>
        <taxon>asterids</taxon>
        <taxon>lamiids</taxon>
        <taxon>Lamiales</taxon>
        <taxon>Pedaliaceae</taxon>
        <taxon>Sesamum</taxon>
    </lineage>
</organism>
<accession>A0AAW2RD82</accession>
<gene>
    <name evidence="1" type="ORF">Sradi_3079300</name>
</gene>
<feature type="non-terminal residue" evidence="1">
    <location>
        <position position="1"/>
    </location>
</feature>
<reference evidence="1" key="2">
    <citation type="journal article" date="2024" name="Plant">
        <title>Genomic evolution and insights into agronomic trait innovations of Sesamum species.</title>
        <authorList>
            <person name="Miao H."/>
            <person name="Wang L."/>
            <person name="Qu L."/>
            <person name="Liu H."/>
            <person name="Sun Y."/>
            <person name="Le M."/>
            <person name="Wang Q."/>
            <person name="Wei S."/>
            <person name="Zheng Y."/>
            <person name="Lin W."/>
            <person name="Duan Y."/>
            <person name="Cao H."/>
            <person name="Xiong S."/>
            <person name="Wang X."/>
            <person name="Wei L."/>
            <person name="Li C."/>
            <person name="Ma Q."/>
            <person name="Ju M."/>
            <person name="Zhao R."/>
            <person name="Li G."/>
            <person name="Mu C."/>
            <person name="Tian Q."/>
            <person name="Mei H."/>
            <person name="Zhang T."/>
            <person name="Gao T."/>
            <person name="Zhang H."/>
        </authorList>
    </citation>
    <scope>NUCLEOTIDE SEQUENCE</scope>
    <source>
        <strain evidence="1">G02</strain>
    </source>
</reference>
<name>A0AAW2RD82_SESRA</name>
<comment type="caution">
    <text evidence="1">The sequence shown here is derived from an EMBL/GenBank/DDBJ whole genome shotgun (WGS) entry which is preliminary data.</text>
</comment>
<evidence type="ECO:0000313" key="1">
    <source>
        <dbReference type="EMBL" id="KAL0377738.1"/>
    </source>
</evidence>